<dbReference type="RefSeq" id="WP_012064235.1">
    <property type="nucleotide sequence ID" value="NC_009633.1"/>
</dbReference>
<dbReference type="GO" id="GO:0004803">
    <property type="term" value="F:transposase activity"/>
    <property type="evidence" value="ECO:0007669"/>
    <property type="project" value="InterPro"/>
</dbReference>
<evidence type="ECO:0000313" key="2">
    <source>
        <dbReference type="EMBL" id="ABR49269.1"/>
    </source>
</evidence>
<reference evidence="3" key="1">
    <citation type="journal article" date="2016" name="Genome Announc.">
        <title>Complete genome sequence of Alkaliphilus metalliredigens strain QYMF, an alkaliphilic and metal-reducing bacterium isolated from borax-contaminated leachate ponds.</title>
        <authorList>
            <person name="Hwang C."/>
            <person name="Copeland A."/>
            <person name="Lucas S."/>
            <person name="Lapidus A."/>
            <person name="Barry K."/>
            <person name="Detter J.C."/>
            <person name="Glavina Del Rio T."/>
            <person name="Hammon N."/>
            <person name="Israni S."/>
            <person name="Dalin E."/>
            <person name="Tice H."/>
            <person name="Pitluck S."/>
            <person name="Chertkov O."/>
            <person name="Brettin T."/>
            <person name="Bruce D."/>
            <person name="Han C."/>
            <person name="Schmutz J."/>
            <person name="Larimer F."/>
            <person name="Land M.L."/>
            <person name="Hauser L."/>
            <person name="Kyrpides N."/>
            <person name="Mikhailova N."/>
            <person name="Ye Q."/>
            <person name="Zhou J."/>
            <person name="Richardson P."/>
            <person name="Fields M.W."/>
        </authorList>
    </citation>
    <scope>NUCLEOTIDE SEQUENCE [LARGE SCALE GENOMIC DNA]</scope>
    <source>
        <strain evidence="3">QYMF</strain>
    </source>
</reference>
<dbReference type="InterPro" id="IPR002559">
    <property type="entry name" value="Transposase_11"/>
</dbReference>
<dbReference type="EMBL" id="CP000724">
    <property type="protein sequence ID" value="ABR49269.1"/>
    <property type="molecule type" value="Genomic_DNA"/>
</dbReference>
<name>A6TSV1_ALKMQ</name>
<dbReference type="OrthoDB" id="2157903at2"/>
<proteinExistence type="predicted"/>
<organism evidence="2 3">
    <name type="scientific">Alkaliphilus metalliredigens (strain QYMF)</name>
    <dbReference type="NCBI Taxonomy" id="293826"/>
    <lineage>
        <taxon>Bacteria</taxon>
        <taxon>Bacillati</taxon>
        <taxon>Bacillota</taxon>
        <taxon>Clostridia</taxon>
        <taxon>Peptostreptococcales</taxon>
        <taxon>Natronincolaceae</taxon>
        <taxon>Alkaliphilus</taxon>
    </lineage>
</organism>
<dbReference type="GO" id="GO:0003677">
    <property type="term" value="F:DNA binding"/>
    <property type="evidence" value="ECO:0007669"/>
    <property type="project" value="InterPro"/>
</dbReference>
<dbReference type="Proteomes" id="UP000001572">
    <property type="component" value="Chromosome"/>
</dbReference>
<protein>
    <submittedName>
        <fullName evidence="2">Transposase, IS4 family protein</fullName>
    </submittedName>
</protein>
<dbReference type="PANTHER" id="PTHR34614:SF2">
    <property type="entry name" value="TRANSPOSASE IS4-LIKE DOMAIN-CONTAINING PROTEIN"/>
    <property type="match status" value="1"/>
</dbReference>
<feature type="domain" description="Transposase IS4-like" evidence="1">
    <location>
        <begin position="177"/>
        <end position="467"/>
    </location>
</feature>
<dbReference type="NCBIfam" id="NF033559">
    <property type="entry name" value="transpos_IS1634"/>
    <property type="match status" value="1"/>
</dbReference>
<evidence type="ECO:0000259" key="1">
    <source>
        <dbReference type="Pfam" id="PF01609"/>
    </source>
</evidence>
<dbReference type="Pfam" id="PF01609">
    <property type="entry name" value="DDE_Tnp_1"/>
    <property type="match status" value="1"/>
</dbReference>
<evidence type="ECO:0000313" key="3">
    <source>
        <dbReference type="Proteomes" id="UP000001572"/>
    </source>
</evidence>
<gene>
    <name evidence="2" type="ordered locus">Amet_3130</name>
</gene>
<sequence length="523" mass="60513">MGLVYVPNKTNGTTYVYDSTNYWDKEKKQSRSKRVCVGKLDENGNFIPSKRLMNPVVPQQAKQGPVPSTTVKHSYYGATYLFDAIGESLGITADLKRCFPEIYKQILSIAYFLILEDRNSLSRFPKWDKTHRHPFGNCIPSQRSSDIFHSITEEAKERFFHLQGKRRMENEYWAYDTTSISSYSESLKQVKYGVNKEHDPLRQINLALLFGQESGLPFYYRKLAGNISDVKTVKNLLADIDLLGLGKVKLVMDRGFYSEKNINALYQNHVKFLMATKVSLKFVQQELNKVRDNIRTRANYNATYQLYSHTTTTAWDYSQERPYKGDVIKDTRRMYLHIYFNGEKALEHENRFNAMLDILESELISGKRNSEHEKQYAKYFEIATTPVRGTTVTAKQDIISKAEKDYGFFALISNEIKDPIIALETYRNKDLVEKAFGNLKERLNLRRTAVSSESSLEGKLFVQFVALIYLSHIKKKMSEKELYQSYTMQELLDELDVIEAFENPGNALRVGEVTKKQEGLYTS</sequence>
<dbReference type="AlphaFoldDB" id="A6TSV1"/>
<dbReference type="InterPro" id="IPR047654">
    <property type="entry name" value="IS1634_transpos"/>
</dbReference>
<dbReference type="KEGG" id="amt:Amet_3130"/>
<keyword evidence="3" id="KW-1185">Reference proteome</keyword>
<dbReference type="eggNOG" id="COG5421">
    <property type="taxonomic scope" value="Bacteria"/>
</dbReference>
<dbReference type="STRING" id="293826.Amet_3130"/>
<dbReference type="HOGENOM" id="CLU_031289_3_0_9"/>
<dbReference type="PANTHER" id="PTHR34614">
    <property type="match status" value="1"/>
</dbReference>
<accession>A6TSV1</accession>
<dbReference type="GO" id="GO:0006313">
    <property type="term" value="P:DNA transposition"/>
    <property type="evidence" value="ECO:0007669"/>
    <property type="project" value="InterPro"/>
</dbReference>